<dbReference type="PANTHER" id="PTHR41309">
    <property type="entry name" value="MEMBRANE PROTEIN-RELATED"/>
    <property type="match status" value="1"/>
</dbReference>
<gene>
    <name evidence="2" type="ORF">TK11N_21770</name>
    <name evidence="3" type="ORF">TK2N_21250</name>
</gene>
<protein>
    <submittedName>
        <fullName evidence="3">ABC transporter permease</fullName>
    </submittedName>
</protein>
<dbReference type="Proteomes" id="UP000886597">
    <property type="component" value="Unassembled WGS sequence"/>
</dbReference>
<organism evidence="3 4">
    <name type="scientific">Tetragenococcus koreensis</name>
    <dbReference type="NCBI Taxonomy" id="290335"/>
    <lineage>
        <taxon>Bacteria</taxon>
        <taxon>Bacillati</taxon>
        <taxon>Bacillota</taxon>
        <taxon>Bacilli</taxon>
        <taxon>Lactobacillales</taxon>
        <taxon>Enterococcaceae</taxon>
        <taxon>Tetragenococcus</taxon>
    </lineage>
</organism>
<feature type="transmembrane region" description="Helical" evidence="1">
    <location>
        <begin position="148"/>
        <end position="165"/>
    </location>
</feature>
<evidence type="ECO:0000256" key="1">
    <source>
        <dbReference type="SAM" id="Phobius"/>
    </source>
</evidence>
<dbReference type="EMBL" id="BKBQ01000041">
    <property type="protein sequence ID" value="GEQ55281.1"/>
    <property type="molecule type" value="Genomic_DNA"/>
</dbReference>
<comment type="caution">
    <text evidence="3">The sequence shown here is derived from an EMBL/GenBank/DDBJ whole genome shotgun (WGS) entry which is preliminary data.</text>
</comment>
<feature type="transmembrane region" description="Helical" evidence="1">
    <location>
        <begin position="120"/>
        <end position="141"/>
    </location>
</feature>
<name>A0AAN4ZR07_9ENTE</name>
<dbReference type="EMBL" id="BKBO01000043">
    <property type="protein sequence ID" value="GEQ50325.1"/>
    <property type="molecule type" value="Genomic_DNA"/>
</dbReference>
<keyword evidence="1" id="KW-0472">Membrane</keyword>
<keyword evidence="1" id="KW-1133">Transmembrane helix</keyword>
<proteinExistence type="predicted"/>
<feature type="transmembrane region" description="Helical" evidence="1">
    <location>
        <begin position="39"/>
        <end position="59"/>
    </location>
</feature>
<keyword evidence="5" id="KW-1185">Reference proteome</keyword>
<keyword evidence="1" id="KW-0812">Transmembrane</keyword>
<dbReference type="Proteomes" id="UP000886607">
    <property type="component" value="Unassembled WGS sequence"/>
</dbReference>
<feature type="transmembrane region" description="Helical" evidence="1">
    <location>
        <begin position="80"/>
        <end position="100"/>
    </location>
</feature>
<evidence type="ECO:0000313" key="5">
    <source>
        <dbReference type="Proteomes" id="UP000886607"/>
    </source>
</evidence>
<accession>A0AAN4ZR07</accession>
<dbReference type="Pfam" id="PF13346">
    <property type="entry name" value="ABC2_membrane_5"/>
    <property type="match status" value="1"/>
</dbReference>
<feature type="transmembrane region" description="Helical" evidence="1">
    <location>
        <begin position="16"/>
        <end position="33"/>
    </location>
</feature>
<feature type="transmembrane region" description="Helical" evidence="1">
    <location>
        <begin position="185"/>
        <end position="205"/>
    </location>
</feature>
<reference evidence="3" key="2">
    <citation type="journal article" date="2020" name="Int. Dairy J.">
        <title>Lactic acid bacterial diversity in Brie cheese focusing on salt concentration and pH of isolation medium and characterisation of halophilic and alkaliphilic lactic acid bacterial isolates.</title>
        <authorList>
            <person name="Unno R."/>
            <person name="Matsutani M."/>
            <person name="Suzuki T."/>
            <person name="Kodama K."/>
            <person name="Matsushita H."/>
            <person name="Yamasato K."/>
            <person name="Koizumi Y."/>
            <person name="Ishikawa M."/>
        </authorList>
    </citation>
    <scope>NUCLEOTIDE SEQUENCE</scope>
    <source>
        <strain evidence="3">7C1</strain>
        <strain evidence="2">8C4</strain>
    </source>
</reference>
<dbReference type="AlphaFoldDB" id="A0AAN4ZR07"/>
<dbReference type="InterPro" id="IPR025699">
    <property type="entry name" value="ABC2_memb-like"/>
</dbReference>
<dbReference type="RefSeq" id="WP_202584429.1">
    <property type="nucleotide sequence ID" value="NZ_BKBO01000043.1"/>
</dbReference>
<dbReference type="PANTHER" id="PTHR41309:SF2">
    <property type="entry name" value="MEMBRANE PROTEIN"/>
    <property type="match status" value="1"/>
</dbReference>
<evidence type="ECO:0000313" key="3">
    <source>
        <dbReference type="EMBL" id="GEQ55281.1"/>
    </source>
</evidence>
<evidence type="ECO:0000313" key="2">
    <source>
        <dbReference type="EMBL" id="GEQ50325.1"/>
    </source>
</evidence>
<sequence length="211" mass="23700">MKYLMLKDFIIQKRQVAFVLLLLIVLTTVWYLNDTAIEFIYLFGSLIVSISLMTGSLSYDAENDVELFLLTLPIQRKTIVLSKYVVGFTMVLIGGGITFLQVELLNVIVDNPSSPPWTMIIGSFMGNLIITALIFATYYRFGYQNIKFVWVSAIVLAVFASVLYMQTDFARNLVDTVFSANFQLLAAVATLATILIYLGSLFISVRAIEKN</sequence>
<evidence type="ECO:0000313" key="4">
    <source>
        <dbReference type="Proteomes" id="UP000886597"/>
    </source>
</evidence>
<reference evidence="3" key="1">
    <citation type="submission" date="2019-08" db="EMBL/GenBank/DDBJ databases">
        <authorList>
            <person name="Ishikawa M."/>
            <person name="Suzuki T."/>
            <person name="Matsutani M."/>
        </authorList>
    </citation>
    <scope>NUCLEOTIDE SEQUENCE</scope>
    <source>
        <strain evidence="3">7C1</strain>
        <strain evidence="2">8C4</strain>
    </source>
</reference>